<evidence type="ECO:0000256" key="7">
    <source>
        <dbReference type="ARBA" id="ARBA00022679"/>
    </source>
</evidence>
<evidence type="ECO:0000256" key="6">
    <source>
        <dbReference type="ARBA" id="ARBA00022664"/>
    </source>
</evidence>
<evidence type="ECO:0000259" key="17">
    <source>
        <dbReference type="Pfam" id="PF20750"/>
    </source>
</evidence>
<dbReference type="InterPro" id="IPR007012">
    <property type="entry name" value="PolA_pol_cen_dom"/>
</dbReference>
<protein>
    <recommendedName>
        <fullName evidence="5">polynucleotide adenylyltransferase</fullName>
        <ecNumber evidence="5">2.7.7.19</ecNumber>
    </recommendedName>
</protein>
<comment type="catalytic activity">
    <reaction evidence="13">
        <text>RNA(n) + ATP = RNA(n)-3'-adenine ribonucleotide + diphosphate</text>
        <dbReference type="Rhea" id="RHEA:11332"/>
        <dbReference type="Rhea" id="RHEA-COMP:14527"/>
        <dbReference type="Rhea" id="RHEA-COMP:17347"/>
        <dbReference type="ChEBI" id="CHEBI:30616"/>
        <dbReference type="ChEBI" id="CHEBI:33019"/>
        <dbReference type="ChEBI" id="CHEBI:140395"/>
        <dbReference type="ChEBI" id="CHEBI:173115"/>
        <dbReference type="EC" id="2.7.7.19"/>
    </reaction>
</comment>
<feature type="domain" description="Poly(A) polymerase RNA-binding" evidence="15">
    <location>
        <begin position="423"/>
        <end position="493"/>
    </location>
</feature>
<evidence type="ECO:0000256" key="5">
    <source>
        <dbReference type="ARBA" id="ARBA00012388"/>
    </source>
</evidence>
<evidence type="ECO:0000256" key="9">
    <source>
        <dbReference type="ARBA" id="ARBA00022741"/>
    </source>
</evidence>
<keyword evidence="8" id="KW-0479">Metal-binding</keyword>
<evidence type="ECO:0000313" key="18">
    <source>
        <dbReference type="EMBL" id="GFR57852.1"/>
    </source>
</evidence>
<feature type="compositionally biased region" description="Polar residues" evidence="14">
    <location>
        <begin position="704"/>
        <end position="717"/>
    </location>
</feature>
<dbReference type="Gene3D" id="3.30.70.590">
    <property type="entry name" value="Poly(A) polymerase predicted RNA binding domain"/>
    <property type="match status" value="1"/>
</dbReference>
<dbReference type="FunFam" id="1.10.1410.10:FF:000001">
    <property type="entry name" value="Putative poly(A) polymerase gamma"/>
    <property type="match status" value="1"/>
</dbReference>
<dbReference type="Pfam" id="PF04926">
    <property type="entry name" value="PAP_RNA-bind"/>
    <property type="match status" value="2"/>
</dbReference>
<comment type="subcellular location">
    <subcellularLocation>
        <location evidence="3">Nucleus</location>
    </subcellularLocation>
</comment>
<dbReference type="InterPro" id="IPR007010">
    <property type="entry name" value="PolA_pol_RNA-bd_dom"/>
</dbReference>
<comment type="cofactor">
    <cofactor evidence="1">
        <name>Mn(2+)</name>
        <dbReference type="ChEBI" id="CHEBI:29035"/>
    </cofactor>
</comment>
<evidence type="ECO:0000256" key="11">
    <source>
        <dbReference type="ARBA" id="ARBA00022842"/>
    </source>
</evidence>
<dbReference type="InterPro" id="IPR043519">
    <property type="entry name" value="NT_sf"/>
</dbReference>
<dbReference type="CDD" id="cd05402">
    <property type="entry name" value="NT_PAP_TUTase"/>
    <property type="match status" value="1"/>
</dbReference>
<reference evidence="18 19" key="1">
    <citation type="journal article" date="2021" name="Elife">
        <title>Chloroplast acquisition without the gene transfer in kleptoplastic sea slugs, Plakobranchus ocellatus.</title>
        <authorList>
            <person name="Maeda T."/>
            <person name="Takahashi S."/>
            <person name="Yoshida T."/>
            <person name="Shimamura S."/>
            <person name="Takaki Y."/>
            <person name="Nagai Y."/>
            <person name="Toyoda A."/>
            <person name="Suzuki Y."/>
            <person name="Arimoto A."/>
            <person name="Ishii H."/>
            <person name="Satoh N."/>
            <person name="Nishiyama T."/>
            <person name="Hasebe M."/>
            <person name="Maruyama T."/>
            <person name="Minagawa J."/>
            <person name="Obokata J."/>
            <person name="Shigenobu S."/>
        </authorList>
    </citation>
    <scope>NUCLEOTIDE SEQUENCE [LARGE SCALE GENOMIC DNA]</scope>
</reference>
<dbReference type="Pfam" id="PF04928">
    <property type="entry name" value="PAP_central"/>
    <property type="match status" value="1"/>
</dbReference>
<gene>
    <name evidence="18" type="ORF">ElyMa_000013100</name>
</gene>
<feature type="domain" description="Poly(A) polymerase RNA-binding" evidence="15">
    <location>
        <begin position="362"/>
        <end position="417"/>
    </location>
</feature>
<feature type="compositionally biased region" description="Basic and acidic residues" evidence="14">
    <location>
        <begin position="622"/>
        <end position="635"/>
    </location>
</feature>
<dbReference type="SUPFAM" id="SSF81301">
    <property type="entry name" value="Nucleotidyltransferase"/>
    <property type="match status" value="1"/>
</dbReference>
<evidence type="ECO:0000256" key="1">
    <source>
        <dbReference type="ARBA" id="ARBA00001936"/>
    </source>
</evidence>
<accession>A0AAV4EA56</accession>
<evidence type="ECO:0000256" key="2">
    <source>
        <dbReference type="ARBA" id="ARBA00001946"/>
    </source>
</evidence>
<dbReference type="SUPFAM" id="SSF81631">
    <property type="entry name" value="PAP/OAS1 substrate-binding domain"/>
    <property type="match status" value="1"/>
</dbReference>
<dbReference type="GO" id="GO:0005634">
    <property type="term" value="C:nucleus"/>
    <property type="evidence" value="ECO:0007669"/>
    <property type="project" value="UniProtKB-SubCell"/>
</dbReference>
<comment type="similarity">
    <text evidence="4">Belongs to the poly(A) polymerase family.</text>
</comment>
<feature type="compositionally biased region" description="Low complexity" evidence="14">
    <location>
        <begin position="532"/>
        <end position="555"/>
    </location>
</feature>
<dbReference type="GO" id="GO:1990817">
    <property type="term" value="F:poly(A) RNA polymerase activity"/>
    <property type="evidence" value="ECO:0007669"/>
    <property type="project" value="UniProtKB-EC"/>
</dbReference>
<dbReference type="GO" id="GO:0046872">
    <property type="term" value="F:metal ion binding"/>
    <property type="evidence" value="ECO:0007669"/>
    <property type="project" value="UniProtKB-KW"/>
</dbReference>
<dbReference type="GO" id="GO:0006397">
    <property type="term" value="P:mRNA processing"/>
    <property type="evidence" value="ECO:0007669"/>
    <property type="project" value="UniProtKB-KW"/>
</dbReference>
<dbReference type="PANTHER" id="PTHR10682:SF10">
    <property type="entry name" value="POLYNUCLEOTIDE ADENYLYLTRANSFERASE"/>
    <property type="match status" value="1"/>
</dbReference>
<feature type="compositionally biased region" description="Low complexity" evidence="14">
    <location>
        <begin position="585"/>
        <end position="607"/>
    </location>
</feature>
<name>A0AAV4EA56_9GAST</name>
<organism evidence="18 19">
    <name type="scientific">Elysia marginata</name>
    <dbReference type="NCBI Taxonomy" id="1093978"/>
    <lineage>
        <taxon>Eukaryota</taxon>
        <taxon>Metazoa</taxon>
        <taxon>Spiralia</taxon>
        <taxon>Lophotrochozoa</taxon>
        <taxon>Mollusca</taxon>
        <taxon>Gastropoda</taxon>
        <taxon>Heterobranchia</taxon>
        <taxon>Euthyneura</taxon>
        <taxon>Panpulmonata</taxon>
        <taxon>Sacoglossa</taxon>
        <taxon>Placobranchoidea</taxon>
        <taxon>Plakobranchidae</taxon>
        <taxon>Elysia</taxon>
    </lineage>
</organism>
<keyword evidence="6" id="KW-0507">mRNA processing</keyword>
<dbReference type="Gene3D" id="1.10.1410.10">
    <property type="match status" value="1"/>
</dbReference>
<keyword evidence="9" id="KW-0547">Nucleotide-binding</keyword>
<feature type="domain" description="Poly(A) polymerase central" evidence="16">
    <location>
        <begin position="213"/>
        <end position="359"/>
    </location>
</feature>
<proteinExistence type="inferred from homology"/>
<keyword evidence="11" id="KW-0460">Magnesium</keyword>
<dbReference type="GO" id="GO:0031123">
    <property type="term" value="P:RNA 3'-end processing"/>
    <property type="evidence" value="ECO:0007669"/>
    <property type="project" value="InterPro"/>
</dbReference>
<dbReference type="InterPro" id="IPR011068">
    <property type="entry name" value="NuclTrfase_I-like_C"/>
</dbReference>
<dbReference type="EMBL" id="BMAT01000025">
    <property type="protein sequence ID" value="GFR57852.1"/>
    <property type="molecule type" value="Genomic_DNA"/>
</dbReference>
<evidence type="ECO:0000256" key="10">
    <source>
        <dbReference type="ARBA" id="ARBA00022840"/>
    </source>
</evidence>
<dbReference type="FunFam" id="3.30.460.10:FF:000002">
    <property type="entry name" value="Poly(A) polymerase alpha, putative"/>
    <property type="match status" value="1"/>
</dbReference>
<dbReference type="AlphaFoldDB" id="A0AAV4EA56"/>
<evidence type="ECO:0000256" key="4">
    <source>
        <dbReference type="ARBA" id="ARBA00010912"/>
    </source>
</evidence>
<dbReference type="GO" id="GO:0003723">
    <property type="term" value="F:RNA binding"/>
    <property type="evidence" value="ECO:0007669"/>
    <property type="project" value="InterPro"/>
</dbReference>
<dbReference type="InterPro" id="IPR048840">
    <property type="entry name" value="PolA_pol_NTPase"/>
</dbReference>
<comment type="caution">
    <text evidence="18">The sequence shown here is derived from an EMBL/GenBank/DDBJ whole genome shotgun (WGS) entry which is preliminary data.</text>
</comment>
<dbReference type="GO" id="GO:0005524">
    <property type="term" value="F:ATP binding"/>
    <property type="evidence" value="ECO:0007669"/>
    <property type="project" value="UniProtKB-KW"/>
</dbReference>
<comment type="cofactor">
    <cofactor evidence="2">
        <name>Mg(2+)</name>
        <dbReference type="ChEBI" id="CHEBI:18420"/>
    </cofactor>
</comment>
<dbReference type="Pfam" id="PF20750">
    <property type="entry name" value="PAP_NTPase"/>
    <property type="match status" value="1"/>
</dbReference>
<keyword evidence="7" id="KW-0808">Transferase</keyword>
<feature type="compositionally biased region" description="Acidic residues" evidence="14">
    <location>
        <begin position="561"/>
        <end position="577"/>
    </location>
</feature>
<evidence type="ECO:0000256" key="3">
    <source>
        <dbReference type="ARBA" id="ARBA00004123"/>
    </source>
</evidence>
<evidence type="ECO:0000259" key="16">
    <source>
        <dbReference type="Pfam" id="PF04928"/>
    </source>
</evidence>
<keyword evidence="12" id="KW-0539">Nucleus</keyword>
<sequence length="757" mass="84230">MALDYGGVKNQYPGVTGPLSLVEPKPHDLELTDKLVDALKPHNVFESDAELNHRLEVLAKINDLMRAWIKDVSRQKNNIPENLIDTFGGKVFTFGSYRMGVHTKGADIDTLCVAPRHVERTDFFKSFYELLKSQPEVRDLRAVEEAFVPVIKVEFDGIELDLVFARLALPTIPEDINLRDETLLKNLDEKSVRSLNGIRVTDEILHLVPHQDNFRMTLRAIKLWAKKKGIYSNALGYLGGVSWAMLVARVCQLYPKAAPATIVHRFFLVYSKWDWPSPVLLKPLDSDNKLLGFPVWDSRVNAADRFHLMPIITPAYPQQNSTFNVSQSTRTIIMEEFQEGLECVTHIYEGRQEWSRLFEGSDFFYKYKHYIVVKGSAEEEDHYLEWKGYVESKIRHLVGNLERNPNIKLAHIMPTAYGPINESDGQYMCKWFIGLIFEIADQSGANVDLTYDIQSFSDIVHQQAIKLNLYKEGMKVEIQYVKRKNLDQFVPRQILGQSRPRKRLDSGRHSSGNSRRQSQDKGPTAATAAIGQASTSSPSHSTQSSQAADASAALAKTVTTSEEDDVYVAELEEDETSQESSCIMAASASSTSSANGGVSSSTNSNGVLEGDSAMQWHSSDGSFRRKEEDDSEVKSENSVGSPSSQDSGQDAASKRPGSPFHNDTPPKKPKDILDQQIPGSPMQVDEKISLSSSSTSGSQPQLSCVSSHPSLSDSAKSIANKHVDLHSTELPDLTSPQPINATGFLPPLKNSIKLKLK</sequence>
<feature type="compositionally biased region" description="Low complexity" evidence="14">
    <location>
        <begin position="689"/>
        <end position="703"/>
    </location>
</feature>
<evidence type="ECO:0000313" key="19">
    <source>
        <dbReference type="Proteomes" id="UP000762676"/>
    </source>
</evidence>
<dbReference type="EC" id="2.7.7.19" evidence="5"/>
<dbReference type="Gene3D" id="3.30.460.10">
    <property type="entry name" value="Beta Polymerase, domain 2"/>
    <property type="match status" value="1"/>
</dbReference>
<dbReference type="PANTHER" id="PTHR10682">
    <property type="entry name" value="POLY A POLYMERASE"/>
    <property type="match status" value="1"/>
</dbReference>
<evidence type="ECO:0000256" key="12">
    <source>
        <dbReference type="ARBA" id="ARBA00023242"/>
    </source>
</evidence>
<evidence type="ECO:0000256" key="14">
    <source>
        <dbReference type="SAM" id="MobiDB-lite"/>
    </source>
</evidence>
<keyword evidence="19" id="KW-1185">Reference proteome</keyword>
<dbReference type="Proteomes" id="UP000762676">
    <property type="component" value="Unassembled WGS sequence"/>
</dbReference>
<keyword evidence="10" id="KW-0067">ATP-binding</keyword>
<evidence type="ECO:0000259" key="15">
    <source>
        <dbReference type="Pfam" id="PF04926"/>
    </source>
</evidence>
<evidence type="ECO:0000256" key="13">
    <source>
        <dbReference type="ARBA" id="ARBA00048830"/>
    </source>
</evidence>
<feature type="region of interest" description="Disordered" evidence="14">
    <location>
        <begin position="491"/>
        <end position="718"/>
    </location>
</feature>
<feature type="compositionally biased region" description="Basic and acidic residues" evidence="14">
    <location>
        <begin position="664"/>
        <end position="673"/>
    </location>
</feature>
<evidence type="ECO:0000256" key="8">
    <source>
        <dbReference type="ARBA" id="ARBA00022723"/>
    </source>
</evidence>
<feature type="domain" description="Poly(A) polymerase nucleotidyltransferase" evidence="17">
    <location>
        <begin position="14"/>
        <end position="208"/>
    </location>
</feature>
<dbReference type="SUPFAM" id="SSF55003">
    <property type="entry name" value="PAP/Archaeal CCA-adding enzyme, C-terminal domain"/>
    <property type="match status" value="1"/>
</dbReference>
<feature type="compositionally biased region" description="Polar residues" evidence="14">
    <location>
        <begin position="636"/>
        <end position="650"/>
    </location>
</feature>